<dbReference type="PANTHER" id="PTHR42693:SF53">
    <property type="entry name" value="ENDO-4-O-SULFATASE"/>
    <property type="match status" value="1"/>
</dbReference>
<keyword evidence="3" id="KW-0732">Signal</keyword>
<dbReference type="PANTHER" id="PTHR42693">
    <property type="entry name" value="ARYLSULFATASE FAMILY MEMBER"/>
    <property type="match status" value="1"/>
</dbReference>
<dbReference type="InterPro" id="IPR000917">
    <property type="entry name" value="Sulfatase_N"/>
</dbReference>
<feature type="signal peptide" evidence="3">
    <location>
        <begin position="1"/>
        <end position="17"/>
    </location>
</feature>
<organism evidence="5 6">
    <name type="scientific">Haloferula rosea</name>
    <dbReference type="NCBI Taxonomy" id="490093"/>
    <lineage>
        <taxon>Bacteria</taxon>
        <taxon>Pseudomonadati</taxon>
        <taxon>Verrucomicrobiota</taxon>
        <taxon>Verrucomicrobiia</taxon>
        <taxon>Verrucomicrobiales</taxon>
        <taxon>Verrucomicrobiaceae</taxon>
        <taxon>Haloferula</taxon>
    </lineage>
</organism>
<dbReference type="GO" id="GO:0004065">
    <property type="term" value="F:arylsulfatase activity"/>
    <property type="evidence" value="ECO:0007669"/>
    <property type="project" value="TreeGrafter"/>
</dbReference>
<evidence type="ECO:0000313" key="5">
    <source>
        <dbReference type="EMBL" id="MBK1826760.1"/>
    </source>
</evidence>
<name>A0A934VFN4_9BACT</name>
<evidence type="ECO:0000256" key="1">
    <source>
        <dbReference type="ARBA" id="ARBA00008779"/>
    </source>
</evidence>
<evidence type="ECO:0000256" key="3">
    <source>
        <dbReference type="SAM" id="SignalP"/>
    </source>
</evidence>
<dbReference type="AlphaFoldDB" id="A0A934VFN4"/>
<evidence type="ECO:0000259" key="4">
    <source>
        <dbReference type="Pfam" id="PF00884"/>
    </source>
</evidence>
<evidence type="ECO:0000313" key="6">
    <source>
        <dbReference type="Proteomes" id="UP000658278"/>
    </source>
</evidence>
<proteinExistence type="inferred from homology"/>
<dbReference type="CDD" id="cd16145">
    <property type="entry name" value="ARS_like"/>
    <property type="match status" value="1"/>
</dbReference>
<protein>
    <submittedName>
        <fullName evidence="5">Arylsulfatase</fullName>
    </submittedName>
</protein>
<reference evidence="5" key="1">
    <citation type="submission" date="2021-01" db="EMBL/GenBank/DDBJ databases">
        <title>Modified the classification status of verrucomicrobia.</title>
        <authorList>
            <person name="Feng X."/>
        </authorList>
    </citation>
    <scope>NUCLEOTIDE SEQUENCE</scope>
    <source>
        <strain evidence="5">KCTC 22201</strain>
    </source>
</reference>
<sequence length="458" mass="50897">MKRSLLFLALTAIAAMAKPNIVFIITDDLGYGDLSCNGQKFFETPVLDGLASKGLRFTDFYSGATVCAPARCSLMTGRDPGHAFIRGNGPFALRPDPQDITVGTLLQGAGYRTAMIGKSCITGNTQTPEVVLSKGFDVFYGTTDHRDGHFRYPKFVYDQTEKVMLEGNKLHEGPHYDAELYMKAAEKFIGEQPKDQPFFLLLSFPIPHASLLAPEGKAEELDMKNDVNFRNSNHYSNVEGVKANYAAMVMELDAYVGRVMKALEAKGVEEDTLVMFTSDNGSHFEGGYDPKLLNSNGELRGGKRDLYEGGIRVPLVAYWPAGIKKPGAPEAPFAFWDVLPTACELAGVETPSEIEGISFAPTLTGQGEQEMHESLYWEFHERKGRRALRQGKWKLVQYDLGAKNPGKPQLFDLSQDIGEQKDLAAKHPERVKDMVKWMNQHREPAERFPMAPLDKLSK</sequence>
<dbReference type="EMBL" id="JAENII010000004">
    <property type="protein sequence ID" value="MBK1826760.1"/>
    <property type="molecule type" value="Genomic_DNA"/>
</dbReference>
<dbReference type="Pfam" id="PF00884">
    <property type="entry name" value="Sulfatase"/>
    <property type="match status" value="1"/>
</dbReference>
<feature type="domain" description="Sulfatase N-terminal" evidence="4">
    <location>
        <begin position="19"/>
        <end position="348"/>
    </location>
</feature>
<feature type="chain" id="PRO_5037573730" evidence="3">
    <location>
        <begin position="18"/>
        <end position="458"/>
    </location>
</feature>
<comment type="caution">
    <text evidence="5">The sequence shown here is derived from an EMBL/GenBank/DDBJ whole genome shotgun (WGS) entry which is preliminary data.</text>
</comment>
<dbReference type="Gene3D" id="3.30.1120.10">
    <property type="match status" value="1"/>
</dbReference>
<gene>
    <name evidence="5" type="ORF">JIN81_07005</name>
</gene>
<dbReference type="InterPro" id="IPR050738">
    <property type="entry name" value="Sulfatase"/>
</dbReference>
<keyword evidence="6" id="KW-1185">Reference proteome</keyword>
<comment type="similarity">
    <text evidence="1">Belongs to the sulfatase family.</text>
</comment>
<dbReference type="RefSeq" id="WP_200278005.1">
    <property type="nucleotide sequence ID" value="NZ_JAENII010000004.1"/>
</dbReference>
<keyword evidence="2" id="KW-0378">Hydrolase</keyword>
<evidence type="ECO:0000256" key="2">
    <source>
        <dbReference type="ARBA" id="ARBA00022801"/>
    </source>
</evidence>
<dbReference type="InterPro" id="IPR017850">
    <property type="entry name" value="Alkaline_phosphatase_core_sf"/>
</dbReference>
<accession>A0A934VFN4</accession>
<dbReference type="Gene3D" id="3.40.720.10">
    <property type="entry name" value="Alkaline Phosphatase, subunit A"/>
    <property type="match status" value="1"/>
</dbReference>
<dbReference type="Proteomes" id="UP000658278">
    <property type="component" value="Unassembled WGS sequence"/>
</dbReference>
<dbReference type="SUPFAM" id="SSF53649">
    <property type="entry name" value="Alkaline phosphatase-like"/>
    <property type="match status" value="1"/>
</dbReference>